<evidence type="ECO:0008006" key="4">
    <source>
        <dbReference type="Google" id="ProtNLM"/>
    </source>
</evidence>
<dbReference type="RefSeq" id="WP_108894220.1">
    <property type="nucleotide sequence ID" value="NZ_ONZF01000004.1"/>
</dbReference>
<feature type="transmembrane region" description="Helical" evidence="1">
    <location>
        <begin position="42"/>
        <end position="65"/>
    </location>
</feature>
<dbReference type="Proteomes" id="UP000244912">
    <property type="component" value="Unassembled WGS sequence"/>
</dbReference>
<dbReference type="AlphaFoldDB" id="A0A2R8BW66"/>
<keyword evidence="1" id="KW-0812">Transmembrane</keyword>
<organism evidence="2 3">
    <name type="scientific">Palleronia abyssalis</name>
    <dbReference type="NCBI Taxonomy" id="1501240"/>
    <lineage>
        <taxon>Bacteria</taxon>
        <taxon>Pseudomonadati</taxon>
        <taxon>Pseudomonadota</taxon>
        <taxon>Alphaproteobacteria</taxon>
        <taxon>Rhodobacterales</taxon>
        <taxon>Roseobacteraceae</taxon>
        <taxon>Palleronia</taxon>
    </lineage>
</organism>
<dbReference type="EMBL" id="ONZF01000004">
    <property type="protein sequence ID" value="SPJ24385.1"/>
    <property type="molecule type" value="Genomic_DNA"/>
</dbReference>
<sequence>MSPALVAACLWIVAGCVAGMLPARDNHWRAARVLGLTGVPILIWLVATSGLLAGAVFALAAASILRWPLIMGARAVRARVGGRAR</sequence>
<accession>A0A2R8BW66</accession>
<keyword evidence="3" id="KW-1185">Reference proteome</keyword>
<dbReference type="InterPro" id="IPR018919">
    <property type="entry name" value="DUF2484"/>
</dbReference>
<dbReference type="OrthoDB" id="7862849at2"/>
<keyword evidence="1" id="KW-0472">Membrane</keyword>
<reference evidence="2 3" key="1">
    <citation type="submission" date="2018-03" db="EMBL/GenBank/DDBJ databases">
        <authorList>
            <person name="Keele B.F."/>
        </authorList>
    </citation>
    <scope>NUCLEOTIDE SEQUENCE [LARGE SCALE GENOMIC DNA]</scope>
    <source>
        <strain evidence="2 3">CECT 8504</strain>
    </source>
</reference>
<protein>
    <recommendedName>
        <fullName evidence="4">DUF2484 family protein</fullName>
    </recommendedName>
</protein>
<evidence type="ECO:0000313" key="2">
    <source>
        <dbReference type="EMBL" id="SPJ24385.1"/>
    </source>
</evidence>
<dbReference type="Pfam" id="PF10658">
    <property type="entry name" value="DUF2484"/>
    <property type="match status" value="1"/>
</dbReference>
<evidence type="ECO:0000313" key="3">
    <source>
        <dbReference type="Proteomes" id="UP000244912"/>
    </source>
</evidence>
<keyword evidence="1" id="KW-1133">Transmembrane helix</keyword>
<gene>
    <name evidence="2" type="ORF">PAA8504_02213</name>
</gene>
<name>A0A2R8BW66_9RHOB</name>
<evidence type="ECO:0000256" key="1">
    <source>
        <dbReference type="SAM" id="Phobius"/>
    </source>
</evidence>
<proteinExistence type="predicted"/>